<feature type="region of interest" description="Disordered" evidence="1">
    <location>
        <begin position="48"/>
        <end position="316"/>
    </location>
</feature>
<accession>A0A9W2VVX8</accession>
<evidence type="ECO:0000313" key="3">
    <source>
        <dbReference type="RefSeq" id="XP_053762800.1"/>
    </source>
</evidence>
<feature type="compositionally biased region" description="Low complexity" evidence="1">
    <location>
        <begin position="268"/>
        <end position="278"/>
    </location>
</feature>
<keyword evidence="2" id="KW-1185">Reference proteome</keyword>
<gene>
    <name evidence="3" type="primary">LOC128778214</name>
</gene>
<evidence type="ECO:0000256" key="1">
    <source>
        <dbReference type="SAM" id="MobiDB-lite"/>
    </source>
</evidence>
<feature type="compositionally biased region" description="Basic residues" evidence="1">
    <location>
        <begin position="162"/>
        <end position="178"/>
    </location>
</feature>
<organism evidence="2 3">
    <name type="scientific">Panthera pardus</name>
    <name type="common">Leopard</name>
    <name type="synonym">Felis pardus</name>
    <dbReference type="NCBI Taxonomy" id="9691"/>
    <lineage>
        <taxon>Eukaryota</taxon>
        <taxon>Metazoa</taxon>
        <taxon>Chordata</taxon>
        <taxon>Craniata</taxon>
        <taxon>Vertebrata</taxon>
        <taxon>Euteleostomi</taxon>
        <taxon>Mammalia</taxon>
        <taxon>Eutheria</taxon>
        <taxon>Laurasiatheria</taxon>
        <taxon>Carnivora</taxon>
        <taxon>Feliformia</taxon>
        <taxon>Felidae</taxon>
        <taxon>Pantherinae</taxon>
        <taxon>Panthera</taxon>
    </lineage>
</organism>
<evidence type="ECO:0000313" key="2">
    <source>
        <dbReference type="Proteomes" id="UP001165780"/>
    </source>
</evidence>
<protein>
    <submittedName>
        <fullName evidence="3">Translation initiation factor IF-2-like</fullName>
    </submittedName>
</protein>
<dbReference type="Proteomes" id="UP001165780">
    <property type="component" value="Unplaced"/>
</dbReference>
<feature type="compositionally biased region" description="Low complexity" evidence="1">
    <location>
        <begin position="202"/>
        <end position="222"/>
    </location>
</feature>
<feature type="compositionally biased region" description="Polar residues" evidence="1">
    <location>
        <begin position="140"/>
        <end position="152"/>
    </location>
</feature>
<reference evidence="3" key="1">
    <citation type="submission" date="2025-08" db="UniProtKB">
        <authorList>
            <consortium name="RefSeq"/>
        </authorList>
    </citation>
    <scope>IDENTIFICATION</scope>
    <source>
        <tissue evidence="3">Whole blood</tissue>
    </source>
</reference>
<dbReference type="RefSeq" id="XP_053762800.1">
    <property type="nucleotide sequence ID" value="XM_053906825.1"/>
</dbReference>
<proteinExistence type="predicted"/>
<name>A0A9W2VVX8_PANPR</name>
<dbReference type="AlphaFoldDB" id="A0A9W2VVX8"/>
<feature type="compositionally biased region" description="Pro residues" evidence="1">
    <location>
        <begin position="247"/>
        <end position="267"/>
    </location>
</feature>
<dbReference type="GeneID" id="128778214"/>
<sequence>MKCKSDPGLHSHRLTCALNLKAPRHRTSCDLDLQEHAYADQTVPDYEGRFQSRNLSPDGPAPACSRALGERPPSEALGGRAASCSPAALSQPRIPAPEPRRRQPAGGVGAAAAAAAARGTHRALTVRRSGGWEAPEAASPRNSVPASVTWSATPRALSSGARRGRRGARGGRLGHARARLPPLAAPARPPRAGTKRARRPRAVSGLRGRAGAAAAPSTRGAGLSAARSAERLTGPRGPRPARSAPASCPPPPPPPPPPPRHLPPAPRPSLSAPPRGARCGAGAGEGLRPPPLRADSRPRRPRRGAPGAPCQLGRRRGCEDERECAYVWAQPSPVEEQRS</sequence>